<name>A0A6A5Z6I1_9PLEO</name>
<proteinExistence type="predicted"/>
<organism evidence="1 2">
    <name type="scientific">Lophiotrema nucula</name>
    <dbReference type="NCBI Taxonomy" id="690887"/>
    <lineage>
        <taxon>Eukaryota</taxon>
        <taxon>Fungi</taxon>
        <taxon>Dikarya</taxon>
        <taxon>Ascomycota</taxon>
        <taxon>Pezizomycotina</taxon>
        <taxon>Dothideomycetes</taxon>
        <taxon>Pleosporomycetidae</taxon>
        <taxon>Pleosporales</taxon>
        <taxon>Lophiotremataceae</taxon>
        <taxon>Lophiotrema</taxon>
    </lineage>
</organism>
<protein>
    <submittedName>
        <fullName evidence="1">Uncharacterized protein</fullName>
    </submittedName>
</protein>
<evidence type="ECO:0000313" key="1">
    <source>
        <dbReference type="EMBL" id="KAF2115042.1"/>
    </source>
</evidence>
<accession>A0A6A5Z6I1</accession>
<keyword evidence="2" id="KW-1185">Reference proteome</keyword>
<sequence>MQIRWTPDLHLRLPRTVCWTKLPLAAPVMQAAEQAESFPCDTVTSRHSAAKSKTHRKGSGSYWVCFAWEKGLLRAICHSASASGRPIENGYPEEVNNGRRPALADLKRSAQTAGGCERHAVGLILSVYAGGGGFREQKRGMATRLRLVHDADTGGCCEG</sequence>
<reference evidence="1" key="1">
    <citation type="journal article" date="2020" name="Stud. Mycol.">
        <title>101 Dothideomycetes genomes: a test case for predicting lifestyles and emergence of pathogens.</title>
        <authorList>
            <person name="Haridas S."/>
            <person name="Albert R."/>
            <person name="Binder M."/>
            <person name="Bloem J."/>
            <person name="Labutti K."/>
            <person name="Salamov A."/>
            <person name="Andreopoulos B."/>
            <person name="Baker S."/>
            <person name="Barry K."/>
            <person name="Bills G."/>
            <person name="Bluhm B."/>
            <person name="Cannon C."/>
            <person name="Castanera R."/>
            <person name="Culley D."/>
            <person name="Daum C."/>
            <person name="Ezra D."/>
            <person name="Gonzalez J."/>
            <person name="Henrissat B."/>
            <person name="Kuo A."/>
            <person name="Liang C."/>
            <person name="Lipzen A."/>
            <person name="Lutzoni F."/>
            <person name="Magnuson J."/>
            <person name="Mondo S."/>
            <person name="Nolan M."/>
            <person name="Ohm R."/>
            <person name="Pangilinan J."/>
            <person name="Park H.-J."/>
            <person name="Ramirez L."/>
            <person name="Alfaro M."/>
            <person name="Sun H."/>
            <person name="Tritt A."/>
            <person name="Yoshinaga Y."/>
            <person name="Zwiers L.-H."/>
            <person name="Turgeon B."/>
            <person name="Goodwin S."/>
            <person name="Spatafora J."/>
            <person name="Crous P."/>
            <person name="Grigoriev I."/>
        </authorList>
    </citation>
    <scope>NUCLEOTIDE SEQUENCE</scope>
    <source>
        <strain evidence="1">CBS 627.86</strain>
    </source>
</reference>
<dbReference type="Proteomes" id="UP000799770">
    <property type="component" value="Unassembled WGS sequence"/>
</dbReference>
<gene>
    <name evidence="1" type="ORF">BDV96DRAFT_576358</name>
</gene>
<dbReference type="EMBL" id="ML977324">
    <property type="protein sequence ID" value="KAF2115042.1"/>
    <property type="molecule type" value="Genomic_DNA"/>
</dbReference>
<evidence type="ECO:0000313" key="2">
    <source>
        <dbReference type="Proteomes" id="UP000799770"/>
    </source>
</evidence>
<dbReference type="AlphaFoldDB" id="A0A6A5Z6I1"/>